<sequence>MASDRDILRQVNELVAEERDLRDKLQHREIDESEEHARLKSLEAQLDQCWDLLRQRRALRAGGGDPDSATVRPESEVEGYLN</sequence>
<evidence type="ECO:0000313" key="2">
    <source>
        <dbReference type="EMBL" id="STZ45461.1"/>
    </source>
</evidence>
<dbReference type="Proteomes" id="UP000254291">
    <property type="component" value="Unassembled WGS sequence"/>
</dbReference>
<accession>A0A378SS76</accession>
<reference evidence="2 3" key="1">
    <citation type="submission" date="2018-06" db="EMBL/GenBank/DDBJ databases">
        <authorList>
            <consortium name="Pathogen Informatics"/>
            <person name="Doyle S."/>
        </authorList>
    </citation>
    <scope>NUCLEOTIDE SEQUENCE [LARGE SCALE GENOMIC DNA]</scope>
    <source>
        <strain evidence="2 3">NCTC10742</strain>
    </source>
</reference>
<gene>
    <name evidence="2" type="ORF">NCTC10742_04714</name>
</gene>
<dbReference type="Pfam" id="PF10944">
    <property type="entry name" value="DUF2630"/>
    <property type="match status" value="1"/>
</dbReference>
<dbReference type="OMA" id="ALDQCWD"/>
<organism evidence="2 3">
    <name type="scientific">Mycolicibacterium gilvum</name>
    <dbReference type="NCBI Taxonomy" id="1804"/>
    <lineage>
        <taxon>Bacteria</taxon>
        <taxon>Bacillati</taxon>
        <taxon>Actinomycetota</taxon>
        <taxon>Actinomycetes</taxon>
        <taxon>Mycobacteriales</taxon>
        <taxon>Mycobacteriaceae</taxon>
        <taxon>Mycolicibacterium</taxon>
    </lineage>
</organism>
<dbReference type="RefSeq" id="WP_011892632.1">
    <property type="nucleotide sequence ID" value="NZ_JACKST010000101.1"/>
</dbReference>
<evidence type="ECO:0000256" key="1">
    <source>
        <dbReference type="SAM" id="MobiDB-lite"/>
    </source>
</evidence>
<feature type="region of interest" description="Disordered" evidence="1">
    <location>
        <begin position="60"/>
        <end position="82"/>
    </location>
</feature>
<dbReference type="EMBL" id="UGQM01000001">
    <property type="protein sequence ID" value="STZ45461.1"/>
    <property type="molecule type" value="Genomic_DNA"/>
</dbReference>
<name>A0A378SS76_9MYCO</name>
<proteinExistence type="predicted"/>
<dbReference type="InterPro" id="IPR020311">
    <property type="entry name" value="Uncharacterised_Rv0898c"/>
</dbReference>
<dbReference type="AlphaFoldDB" id="A0A378SS76"/>
<evidence type="ECO:0000313" key="3">
    <source>
        <dbReference type="Proteomes" id="UP000254291"/>
    </source>
</evidence>
<protein>
    <submittedName>
        <fullName evidence="2">Protein of uncharacterized function (DUF2630)</fullName>
    </submittedName>
</protein>